<gene>
    <name evidence="1" type="ORF">BpHYR1_006584</name>
</gene>
<organism evidence="1 2">
    <name type="scientific">Brachionus plicatilis</name>
    <name type="common">Marine rotifer</name>
    <name type="synonym">Brachionus muelleri</name>
    <dbReference type="NCBI Taxonomy" id="10195"/>
    <lineage>
        <taxon>Eukaryota</taxon>
        <taxon>Metazoa</taxon>
        <taxon>Spiralia</taxon>
        <taxon>Gnathifera</taxon>
        <taxon>Rotifera</taxon>
        <taxon>Eurotatoria</taxon>
        <taxon>Monogononta</taxon>
        <taxon>Pseudotrocha</taxon>
        <taxon>Ploima</taxon>
        <taxon>Brachionidae</taxon>
        <taxon>Brachionus</taxon>
    </lineage>
</organism>
<dbReference type="Proteomes" id="UP000276133">
    <property type="component" value="Unassembled WGS sequence"/>
</dbReference>
<name>A0A3M7PHS1_BRAPC</name>
<dbReference type="EMBL" id="REGN01010662">
    <property type="protein sequence ID" value="RMZ98619.1"/>
    <property type="molecule type" value="Genomic_DNA"/>
</dbReference>
<reference evidence="1 2" key="1">
    <citation type="journal article" date="2018" name="Sci. Rep.">
        <title>Genomic signatures of local adaptation to the degree of environmental predictability in rotifers.</title>
        <authorList>
            <person name="Franch-Gras L."/>
            <person name="Hahn C."/>
            <person name="Garcia-Roger E.M."/>
            <person name="Carmona M.J."/>
            <person name="Serra M."/>
            <person name="Gomez A."/>
        </authorList>
    </citation>
    <scope>NUCLEOTIDE SEQUENCE [LARGE SCALE GENOMIC DNA]</scope>
    <source>
        <strain evidence="1">HYR1</strain>
    </source>
</reference>
<dbReference type="AlphaFoldDB" id="A0A3M7PHS1"/>
<proteinExistence type="predicted"/>
<sequence>MSEMGLINLANFSYNLRKFSINSVDKQRSEHYKEFYSFIPGSFPLAVSDLFNLRTLNNLEIFQALFQKIFQIAFVKNEAFPPDLSKSH</sequence>
<accession>A0A3M7PHS1</accession>
<evidence type="ECO:0000313" key="2">
    <source>
        <dbReference type="Proteomes" id="UP000276133"/>
    </source>
</evidence>
<protein>
    <submittedName>
        <fullName evidence="1">Uncharacterized protein</fullName>
    </submittedName>
</protein>
<comment type="caution">
    <text evidence="1">The sequence shown here is derived from an EMBL/GenBank/DDBJ whole genome shotgun (WGS) entry which is preliminary data.</text>
</comment>
<keyword evidence="2" id="KW-1185">Reference proteome</keyword>
<evidence type="ECO:0000313" key="1">
    <source>
        <dbReference type="EMBL" id="RMZ98619.1"/>
    </source>
</evidence>